<dbReference type="PROSITE" id="PS51257">
    <property type="entry name" value="PROKAR_LIPOPROTEIN"/>
    <property type="match status" value="1"/>
</dbReference>
<gene>
    <name evidence="1" type="ORF">EI983_06795</name>
</gene>
<sequence>MTMKLAGLAGLMVLAGCEVPPQGTSAEDVARFQAAVASIGCEMVGESDYLPVELQAGLTRQQATDLVSFHLATGKAVELESGGARLVVGDCTPEPAA</sequence>
<dbReference type="OrthoDB" id="7867343at2"/>
<name>A0A6I6IXN6_9RHOB</name>
<accession>A0A6I6IXN6</accession>
<evidence type="ECO:0000313" key="2">
    <source>
        <dbReference type="Proteomes" id="UP000428330"/>
    </source>
</evidence>
<organism evidence="1 2">
    <name type="scientific">Roseovarius faecimaris</name>
    <dbReference type="NCBI Taxonomy" id="2494550"/>
    <lineage>
        <taxon>Bacteria</taxon>
        <taxon>Pseudomonadati</taxon>
        <taxon>Pseudomonadota</taxon>
        <taxon>Alphaproteobacteria</taxon>
        <taxon>Rhodobacterales</taxon>
        <taxon>Roseobacteraceae</taxon>
        <taxon>Roseovarius</taxon>
    </lineage>
</organism>
<evidence type="ECO:0000313" key="1">
    <source>
        <dbReference type="EMBL" id="QGY00332.1"/>
    </source>
</evidence>
<evidence type="ECO:0008006" key="3">
    <source>
        <dbReference type="Google" id="ProtNLM"/>
    </source>
</evidence>
<dbReference type="KEGG" id="rom:EI983_06795"/>
<protein>
    <recommendedName>
        <fullName evidence="3">NADH dehydrogenase</fullName>
    </recommendedName>
</protein>
<dbReference type="EMBL" id="CP034348">
    <property type="protein sequence ID" value="QGY00332.1"/>
    <property type="molecule type" value="Genomic_DNA"/>
</dbReference>
<keyword evidence="2" id="KW-1185">Reference proteome</keyword>
<proteinExistence type="predicted"/>
<reference evidence="2" key="1">
    <citation type="submission" date="2018-12" db="EMBL/GenBank/DDBJ databases">
        <title>Complete genome sequence of Roseovarius sp. MME-070.</title>
        <authorList>
            <person name="Nam Y.-D."/>
            <person name="Kang J."/>
            <person name="Chung W.-H."/>
            <person name="Park Y.S."/>
        </authorList>
    </citation>
    <scope>NUCLEOTIDE SEQUENCE [LARGE SCALE GENOMIC DNA]</scope>
    <source>
        <strain evidence="2">MME-070</strain>
    </source>
</reference>
<dbReference type="Proteomes" id="UP000428330">
    <property type="component" value="Chromosome"/>
</dbReference>
<dbReference type="AlphaFoldDB" id="A0A6I6IXN6"/>